<dbReference type="EMBL" id="FOAF01000001">
    <property type="protein sequence ID" value="SEL05108.1"/>
    <property type="molecule type" value="Genomic_DNA"/>
</dbReference>
<keyword evidence="1" id="KW-0472">Membrane</keyword>
<accession>A0A1H7M292</accession>
<evidence type="ECO:0000313" key="2">
    <source>
        <dbReference type="EMBL" id="SEL05108.1"/>
    </source>
</evidence>
<evidence type="ECO:0000313" key="3">
    <source>
        <dbReference type="Proteomes" id="UP000199421"/>
    </source>
</evidence>
<evidence type="ECO:0000256" key="1">
    <source>
        <dbReference type="SAM" id="Phobius"/>
    </source>
</evidence>
<dbReference type="AlphaFoldDB" id="A0A1H7M292"/>
<keyword evidence="3" id="KW-1185">Reference proteome</keyword>
<sequence length="45" mass="5059">MGDENLLDSRLYSQVACLLMYTNLGLNILNDGVKKRQIKGPYATK</sequence>
<keyword evidence="1" id="KW-1133">Transmembrane helix</keyword>
<dbReference type="STRING" id="407022.SAMN05661044_01835"/>
<protein>
    <submittedName>
        <fullName evidence="2">Uncharacterized protein</fullName>
    </submittedName>
</protein>
<name>A0A1H7M292_OLID1</name>
<keyword evidence="1" id="KW-0812">Transmembrane</keyword>
<dbReference type="Proteomes" id="UP000199421">
    <property type="component" value="Unassembled WGS sequence"/>
</dbReference>
<organism evidence="2 3">
    <name type="scientific">Olivibacter domesticus</name>
    <name type="common">Pseudosphingobacterium domesticum</name>
    <dbReference type="NCBI Taxonomy" id="407022"/>
    <lineage>
        <taxon>Bacteria</taxon>
        <taxon>Pseudomonadati</taxon>
        <taxon>Bacteroidota</taxon>
        <taxon>Sphingobacteriia</taxon>
        <taxon>Sphingobacteriales</taxon>
        <taxon>Sphingobacteriaceae</taxon>
        <taxon>Olivibacter</taxon>
    </lineage>
</organism>
<proteinExistence type="predicted"/>
<gene>
    <name evidence="2" type="ORF">SAMN05661044_01835</name>
</gene>
<reference evidence="3" key="1">
    <citation type="submission" date="2016-10" db="EMBL/GenBank/DDBJ databases">
        <authorList>
            <person name="Varghese N."/>
            <person name="Submissions S."/>
        </authorList>
    </citation>
    <scope>NUCLEOTIDE SEQUENCE [LARGE SCALE GENOMIC DNA]</scope>
    <source>
        <strain evidence="3">DSM 18733</strain>
    </source>
</reference>
<feature type="transmembrane region" description="Helical" evidence="1">
    <location>
        <begin position="12"/>
        <end position="29"/>
    </location>
</feature>